<dbReference type="GO" id="GO:0004558">
    <property type="term" value="F:alpha-1,4-glucosidase activity"/>
    <property type="evidence" value="ECO:0007669"/>
    <property type="project" value="UniProtKB-EC"/>
</dbReference>
<dbReference type="PANTHER" id="PTHR22762:SF89">
    <property type="entry name" value="ALPHA-XYLOSIDASE"/>
    <property type="match status" value="1"/>
</dbReference>
<dbReference type="SUPFAM" id="SSF51011">
    <property type="entry name" value="Glycosyl hydrolase domain"/>
    <property type="match status" value="1"/>
</dbReference>
<comment type="similarity">
    <text evidence="2 4">Belongs to the glycosyl hydrolase 31 family.</text>
</comment>
<reference evidence="7" key="1">
    <citation type="submission" date="2022-12" db="EMBL/GenBank/DDBJ databases">
        <authorList>
            <person name="Petersen C."/>
        </authorList>
    </citation>
    <scope>NUCLEOTIDE SEQUENCE</scope>
    <source>
        <strain evidence="7">IBT 21472</strain>
    </source>
</reference>
<dbReference type="EMBL" id="JAPZBO010000004">
    <property type="protein sequence ID" value="KAJ5318448.1"/>
    <property type="molecule type" value="Genomic_DNA"/>
</dbReference>
<dbReference type="AlphaFoldDB" id="A0A9W9U531"/>
<proteinExistence type="inferred from homology"/>
<dbReference type="InterPro" id="IPR048395">
    <property type="entry name" value="Glyco_hydro_31_C"/>
</dbReference>
<evidence type="ECO:0000313" key="7">
    <source>
        <dbReference type="EMBL" id="KAJ5318448.1"/>
    </source>
</evidence>
<reference evidence="7" key="2">
    <citation type="journal article" date="2023" name="IMA Fungus">
        <title>Comparative genomic study of the Penicillium genus elucidates a diverse pangenome and 15 lateral gene transfer events.</title>
        <authorList>
            <person name="Petersen C."/>
            <person name="Sorensen T."/>
            <person name="Nielsen M.R."/>
            <person name="Sondergaard T.E."/>
            <person name="Sorensen J.L."/>
            <person name="Fitzpatrick D.A."/>
            <person name="Frisvad J.C."/>
            <person name="Nielsen K.L."/>
        </authorList>
    </citation>
    <scope>NUCLEOTIDE SEQUENCE</scope>
    <source>
        <strain evidence="7">IBT 21472</strain>
    </source>
</reference>
<keyword evidence="4" id="KW-0326">Glycosidase</keyword>
<dbReference type="GO" id="GO:0005975">
    <property type="term" value="P:carbohydrate metabolic process"/>
    <property type="evidence" value="ECO:0007669"/>
    <property type="project" value="InterPro"/>
</dbReference>
<dbReference type="EC" id="3.2.1.20" evidence="3"/>
<accession>A0A9W9U531</accession>
<evidence type="ECO:0000256" key="3">
    <source>
        <dbReference type="ARBA" id="ARBA00012741"/>
    </source>
</evidence>
<dbReference type="Proteomes" id="UP001147746">
    <property type="component" value="Unassembled WGS sequence"/>
</dbReference>
<evidence type="ECO:0000256" key="2">
    <source>
        <dbReference type="ARBA" id="ARBA00007806"/>
    </source>
</evidence>
<dbReference type="Pfam" id="PF01055">
    <property type="entry name" value="Glyco_hydro_31_2nd"/>
    <property type="match status" value="1"/>
</dbReference>
<feature type="domain" description="Glycoside hydrolase family 31 TIM barrel" evidence="5">
    <location>
        <begin position="196"/>
        <end position="472"/>
    </location>
</feature>
<evidence type="ECO:0000259" key="6">
    <source>
        <dbReference type="Pfam" id="PF21365"/>
    </source>
</evidence>
<keyword evidence="4" id="KW-0378">Hydrolase</keyword>
<dbReference type="GO" id="GO:0006491">
    <property type="term" value="P:N-glycan processing"/>
    <property type="evidence" value="ECO:0007669"/>
    <property type="project" value="TreeGrafter"/>
</dbReference>
<comment type="caution">
    <text evidence="7">The sequence shown here is derived from an EMBL/GenBank/DDBJ whole genome shotgun (WGS) entry which is preliminary data.</text>
</comment>
<dbReference type="InterPro" id="IPR017853">
    <property type="entry name" value="GH"/>
</dbReference>
<dbReference type="SUPFAM" id="SSF51445">
    <property type="entry name" value="(Trans)glycosidases"/>
    <property type="match status" value="1"/>
</dbReference>
<dbReference type="InterPro" id="IPR013780">
    <property type="entry name" value="Glyco_hydro_b"/>
</dbReference>
<dbReference type="Gene3D" id="2.60.40.1180">
    <property type="entry name" value="Golgi alpha-mannosidase II"/>
    <property type="match status" value="2"/>
</dbReference>
<organism evidence="7 8">
    <name type="scientific">Penicillium atrosanguineum</name>
    <dbReference type="NCBI Taxonomy" id="1132637"/>
    <lineage>
        <taxon>Eukaryota</taxon>
        <taxon>Fungi</taxon>
        <taxon>Dikarya</taxon>
        <taxon>Ascomycota</taxon>
        <taxon>Pezizomycotina</taxon>
        <taxon>Eurotiomycetes</taxon>
        <taxon>Eurotiomycetidae</taxon>
        <taxon>Eurotiales</taxon>
        <taxon>Aspergillaceae</taxon>
        <taxon>Penicillium</taxon>
    </lineage>
</organism>
<name>A0A9W9U531_9EURO</name>
<dbReference type="Gene3D" id="3.20.20.80">
    <property type="entry name" value="Glycosidases"/>
    <property type="match status" value="1"/>
</dbReference>
<sequence length="770" mass="87636">MHRYRFPCQPLADSSNVVGSADDSYRFTVLDDGLLRLEWSQEKKFEDRASTFAINHNLSPTKFRVLDHGQDGLEIITSRFKFHYDKKVFTPSGLSVQVLGSMTQHGSVWRYSTEVKNLGGKSRTLDEADGRIELGPAVISRRGFALIDDSKSMVFDSRGWISTRQCKDGIDLYLFLYGHDYLPAIKILYAVSGHQPLLPRWALGNWWSRYHAYSEHEYLELMDEFREKGIPMSVVVLDMDWHLIKQDASRKAGLTLNDHPADGIANYEDACHDVAKALDHDTSNGDSVPFDITKRRFCDAFFDVLHRRIEHDSGCDFWWIDWQQGPYSRIPGIDPLWMLNHFHYLDSTRPGRHPLIFSRFAGPGSHRYPIGFSGDTVISWASLEFQPEFTNCASNIGYGWWSHDIGGHMHGKRDNELQTRWLQYGVFSPIMRLHSISNPWNTKEPWKFRSEHTSVQVDFLRLRHKLVPYLQTMNVVAARDGVPLCRPIYWSYTEIRAAYEVPNQYMFGGSMIVVPITRPCSLTTYLAKAKAWLPPGTHVDLFTGTMYDGDRSLWLHRRLQEYPVLVRCGAIIPMDGAEVPENGCTLPNHLEVIVVPGADGTFKLLEEQSDENGVASPDETTVTMFTFSQAEGVLTVTPRSSIRGTQRNWTIRFHGCQVPEQLQVILGNKSFSRSPERLASGFKLNPEEIPSGTKIIIAIGSSPKLEIPSPFDQCSEILSAAQTEFDLKAIIGRTLKAELSILQKVSQLHNMDMDKDLLDALLEQLRAWCE</sequence>
<dbReference type="Pfam" id="PF21365">
    <property type="entry name" value="Glyco_hydro_31_3rd"/>
    <property type="match status" value="1"/>
</dbReference>
<comment type="catalytic activity">
    <reaction evidence="1">
        <text>Hydrolysis of terminal, non-reducing (1-&gt;4)-linked alpha-D-glucose residues with release of alpha-D-glucose.</text>
        <dbReference type="EC" id="3.2.1.20"/>
    </reaction>
</comment>
<protein>
    <recommendedName>
        <fullName evidence="3">alpha-glucosidase</fullName>
        <ecNumber evidence="3">3.2.1.20</ecNumber>
    </recommendedName>
</protein>
<keyword evidence="8" id="KW-1185">Reference proteome</keyword>
<dbReference type="InterPro" id="IPR000322">
    <property type="entry name" value="Glyco_hydro_31_TIM"/>
</dbReference>
<dbReference type="PANTHER" id="PTHR22762">
    <property type="entry name" value="ALPHA-GLUCOSIDASE"/>
    <property type="match status" value="1"/>
</dbReference>
<evidence type="ECO:0000256" key="4">
    <source>
        <dbReference type="RuleBase" id="RU361185"/>
    </source>
</evidence>
<evidence type="ECO:0000259" key="5">
    <source>
        <dbReference type="Pfam" id="PF01055"/>
    </source>
</evidence>
<evidence type="ECO:0000256" key="1">
    <source>
        <dbReference type="ARBA" id="ARBA00001657"/>
    </source>
</evidence>
<evidence type="ECO:0000313" key="8">
    <source>
        <dbReference type="Proteomes" id="UP001147746"/>
    </source>
</evidence>
<gene>
    <name evidence="7" type="ORF">N7476_004868</name>
</gene>
<dbReference type="CDD" id="cd06595">
    <property type="entry name" value="GH31_u1"/>
    <property type="match status" value="1"/>
</dbReference>
<feature type="domain" description="Glycosyl hydrolase family 31 C-terminal" evidence="6">
    <location>
        <begin position="481"/>
        <end position="572"/>
    </location>
</feature>